<dbReference type="EMBL" id="JAESDN010000003">
    <property type="protein sequence ID" value="KAG7053466.1"/>
    <property type="molecule type" value="Genomic_DNA"/>
</dbReference>
<organism evidence="1 2">
    <name type="scientific">Colletotrichum scovillei</name>
    <dbReference type="NCBI Taxonomy" id="1209932"/>
    <lineage>
        <taxon>Eukaryota</taxon>
        <taxon>Fungi</taxon>
        <taxon>Dikarya</taxon>
        <taxon>Ascomycota</taxon>
        <taxon>Pezizomycotina</taxon>
        <taxon>Sordariomycetes</taxon>
        <taxon>Hypocreomycetidae</taxon>
        <taxon>Glomerellales</taxon>
        <taxon>Glomerellaceae</taxon>
        <taxon>Colletotrichum</taxon>
        <taxon>Colletotrichum acutatum species complex</taxon>
    </lineage>
</organism>
<comment type="caution">
    <text evidence="1">The sequence shown here is derived from an EMBL/GenBank/DDBJ whole genome shotgun (WGS) entry which is preliminary data.</text>
</comment>
<name>A0A9P7R9U5_9PEZI</name>
<accession>A0A9P7R9U5</accession>
<protein>
    <submittedName>
        <fullName evidence="1">Cytochrome P450</fullName>
    </submittedName>
</protein>
<gene>
    <name evidence="1" type="ORF">JMJ77_000554</name>
</gene>
<sequence>MLLFQSTRERLSDTLPWPGQKRRKGKRVARGRPLEPVPAVRVKDIHVLAPDALVPCDEGREHVERGALGDKCAADGDVLDRFAGGEDARRVEAEDLAREVVDEGQALFEIEIVRRRVLLEETQDFGPGARLNVRVESEDVRAPGERRGGGLVACHHHVEAVFEDFVFGPGFVYGSGLEDHVRQEIGSVTSLFRAFTIATAAAGDLVDFCEALTNDSSYARADAAAAGVEDAVLFERERAGSRDVGVHDHEDATEQGRVEHAVVGLVEEGVG</sequence>
<keyword evidence="2" id="KW-1185">Reference proteome</keyword>
<evidence type="ECO:0000313" key="2">
    <source>
        <dbReference type="Proteomes" id="UP000699042"/>
    </source>
</evidence>
<reference evidence="1" key="1">
    <citation type="submission" date="2021-05" db="EMBL/GenBank/DDBJ databases">
        <title>Comparative genomics of three Colletotrichum scovillei strains and genetic complementation revealed genes involved fungal growth and virulence on chili pepper.</title>
        <authorList>
            <person name="Hsieh D.-K."/>
            <person name="Chuang S.-C."/>
            <person name="Chen C.-Y."/>
            <person name="Chao Y.-T."/>
            <person name="Lu M.-Y.J."/>
            <person name="Lee M.-H."/>
            <person name="Shih M.-C."/>
        </authorList>
    </citation>
    <scope>NUCLEOTIDE SEQUENCE</scope>
    <source>
        <strain evidence="1">Coll-153</strain>
    </source>
</reference>
<dbReference type="AlphaFoldDB" id="A0A9P7R9U5"/>
<proteinExistence type="predicted"/>
<evidence type="ECO:0000313" key="1">
    <source>
        <dbReference type="EMBL" id="KAG7053466.1"/>
    </source>
</evidence>
<dbReference type="Proteomes" id="UP000699042">
    <property type="component" value="Unassembled WGS sequence"/>
</dbReference>